<keyword evidence="2" id="KW-1185">Reference proteome</keyword>
<protein>
    <submittedName>
        <fullName evidence="1">Uncharacterized protein</fullName>
    </submittedName>
</protein>
<sequence length="158" mass="18291">MKDIWLAFTGSYTSCESQIPQLVSEVIKKCYNAAQLQRENKERYHWKWCDVFMFEPATPKIFAAYEVKTNQSFSDINLGLTKSVTFGIENVPTTQLTDVLMAIVNDEHIYGSYHAGEIMLKIKLGLKKRHIEYSAVVVFFNNDEHKPDVEIDKGRFCR</sequence>
<evidence type="ECO:0000313" key="1">
    <source>
        <dbReference type="EMBL" id="KAH3780242.1"/>
    </source>
</evidence>
<reference evidence="1" key="2">
    <citation type="submission" date="2020-11" db="EMBL/GenBank/DDBJ databases">
        <authorList>
            <person name="McCartney M.A."/>
            <person name="Auch B."/>
            <person name="Kono T."/>
            <person name="Mallez S."/>
            <person name="Becker A."/>
            <person name="Gohl D.M."/>
            <person name="Silverstein K.A.T."/>
            <person name="Koren S."/>
            <person name="Bechman K.B."/>
            <person name="Herman A."/>
            <person name="Abrahante J.E."/>
            <person name="Garbe J."/>
        </authorList>
    </citation>
    <scope>NUCLEOTIDE SEQUENCE</scope>
    <source>
        <strain evidence="1">Duluth1</strain>
        <tissue evidence="1">Whole animal</tissue>
    </source>
</reference>
<proteinExistence type="predicted"/>
<name>A0A9D4ELR3_DREPO</name>
<dbReference type="EMBL" id="JAIWYP010000008">
    <property type="protein sequence ID" value="KAH3780242.1"/>
    <property type="molecule type" value="Genomic_DNA"/>
</dbReference>
<organism evidence="1 2">
    <name type="scientific">Dreissena polymorpha</name>
    <name type="common">Zebra mussel</name>
    <name type="synonym">Mytilus polymorpha</name>
    <dbReference type="NCBI Taxonomy" id="45954"/>
    <lineage>
        <taxon>Eukaryota</taxon>
        <taxon>Metazoa</taxon>
        <taxon>Spiralia</taxon>
        <taxon>Lophotrochozoa</taxon>
        <taxon>Mollusca</taxon>
        <taxon>Bivalvia</taxon>
        <taxon>Autobranchia</taxon>
        <taxon>Heteroconchia</taxon>
        <taxon>Euheterodonta</taxon>
        <taxon>Imparidentia</taxon>
        <taxon>Neoheterodontei</taxon>
        <taxon>Myida</taxon>
        <taxon>Dreissenoidea</taxon>
        <taxon>Dreissenidae</taxon>
        <taxon>Dreissena</taxon>
    </lineage>
</organism>
<dbReference type="Proteomes" id="UP000828390">
    <property type="component" value="Unassembled WGS sequence"/>
</dbReference>
<accession>A0A9D4ELR3</accession>
<gene>
    <name evidence="1" type="ORF">DPMN_158052</name>
</gene>
<evidence type="ECO:0000313" key="2">
    <source>
        <dbReference type="Proteomes" id="UP000828390"/>
    </source>
</evidence>
<reference evidence="1" key="1">
    <citation type="journal article" date="2019" name="bioRxiv">
        <title>The Genome of the Zebra Mussel, Dreissena polymorpha: A Resource for Invasive Species Research.</title>
        <authorList>
            <person name="McCartney M.A."/>
            <person name="Auch B."/>
            <person name="Kono T."/>
            <person name="Mallez S."/>
            <person name="Zhang Y."/>
            <person name="Obille A."/>
            <person name="Becker A."/>
            <person name="Abrahante J.E."/>
            <person name="Garbe J."/>
            <person name="Badalamenti J.P."/>
            <person name="Herman A."/>
            <person name="Mangelson H."/>
            <person name="Liachko I."/>
            <person name="Sullivan S."/>
            <person name="Sone E.D."/>
            <person name="Koren S."/>
            <person name="Silverstein K.A.T."/>
            <person name="Beckman K.B."/>
            <person name="Gohl D.M."/>
        </authorList>
    </citation>
    <scope>NUCLEOTIDE SEQUENCE</scope>
    <source>
        <strain evidence="1">Duluth1</strain>
        <tissue evidence="1">Whole animal</tissue>
    </source>
</reference>
<dbReference type="AlphaFoldDB" id="A0A9D4ELR3"/>
<comment type="caution">
    <text evidence="1">The sequence shown here is derived from an EMBL/GenBank/DDBJ whole genome shotgun (WGS) entry which is preliminary data.</text>
</comment>